<dbReference type="Gene3D" id="2.130.10.10">
    <property type="entry name" value="YVTN repeat-like/Quinoprotein amine dehydrogenase"/>
    <property type="match status" value="4"/>
</dbReference>
<dbReference type="Proteomes" id="UP000478208">
    <property type="component" value="Unassembled WGS sequence"/>
</dbReference>
<dbReference type="SUPFAM" id="SSF110296">
    <property type="entry name" value="Oligoxyloglucan reducing end-specific cellobiohydrolase"/>
    <property type="match status" value="3"/>
</dbReference>
<evidence type="ECO:0000256" key="1">
    <source>
        <dbReference type="ARBA" id="ARBA00022737"/>
    </source>
</evidence>
<evidence type="ECO:0000313" key="6">
    <source>
        <dbReference type="EMBL" id="MUU78198.1"/>
    </source>
</evidence>
<keyword evidence="1" id="KW-0677">Repeat</keyword>
<evidence type="ECO:0000256" key="4">
    <source>
        <dbReference type="SAM" id="SignalP"/>
    </source>
</evidence>
<proteinExistence type="predicted"/>
<reference evidence="6 7" key="1">
    <citation type="submission" date="2019-12" db="EMBL/GenBank/DDBJ databases">
        <authorList>
            <person name="Li J."/>
        </authorList>
    </citation>
    <scope>NUCLEOTIDE SEQUENCE [LARGE SCALE GENOMIC DNA]</scope>
    <source>
        <strain evidence="6 7">HL2-2</strain>
    </source>
</reference>
<feature type="coiled-coil region" evidence="2">
    <location>
        <begin position="941"/>
        <end position="968"/>
    </location>
</feature>
<feature type="compositionally biased region" description="Acidic residues" evidence="3">
    <location>
        <begin position="804"/>
        <end position="813"/>
    </location>
</feature>
<dbReference type="InterPro" id="IPR015943">
    <property type="entry name" value="WD40/YVTN_repeat-like_dom_sf"/>
</dbReference>
<gene>
    <name evidence="6" type="ORF">GN138_07055</name>
</gene>
<keyword evidence="2" id="KW-0175">Coiled coil</keyword>
<feature type="domain" description="Sortilin N-terminal" evidence="5">
    <location>
        <begin position="119"/>
        <end position="243"/>
    </location>
</feature>
<organism evidence="6 7">
    <name type="scientific">Winogradskyella endarachnes</name>
    <dbReference type="NCBI Taxonomy" id="2681965"/>
    <lineage>
        <taxon>Bacteria</taxon>
        <taxon>Pseudomonadati</taxon>
        <taxon>Bacteroidota</taxon>
        <taxon>Flavobacteriia</taxon>
        <taxon>Flavobacteriales</taxon>
        <taxon>Flavobacteriaceae</taxon>
        <taxon>Winogradskyella</taxon>
    </lineage>
</organism>
<evidence type="ECO:0000256" key="3">
    <source>
        <dbReference type="SAM" id="MobiDB-lite"/>
    </source>
</evidence>
<evidence type="ECO:0000313" key="7">
    <source>
        <dbReference type="Proteomes" id="UP000478208"/>
    </source>
</evidence>
<dbReference type="RefSeq" id="WP_157363091.1">
    <property type="nucleotide sequence ID" value="NZ_WOWS01000002.1"/>
</dbReference>
<dbReference type="EMBL" id="WOWS01000002">
    <property type="protein sequence ID" value="MUU78198.1"/>
    <property type="molecule type" value="Genomic_DNA"/>
</dbReference>
<dbReference type="AlphaFoldDB" id="A0A6L6U7Q9"/>
<sequence>MKKLLALVMLFSITFMSAQDFSMDLVKNMSPRNIGPGGMSGRVTAIDVVTDNPDVMYVGTASGGLWKSNSGGITWEPVFDKEVTASIGAVEIQQSNPSVIWVGTGEGNPRNSLNGGYGIYKTLDGGKTWKSMGLEKTRHIHRIIVDPTNPDVVYVGAIGSPWGEHPERGVFKTTDGGKSWTKILFANNKTGAADLIMDPTNPNKLIATLWEHKREPWFFNSGGEGSGLHITHNGGETWKKITDEDGLPKGNLGRIGVAIAPNKPDVIYALVEAKKNALYKSEDGGFKWKKINDKSDIGNRPFYYSEIYVDPENENRLYSIFTYVNVSEDGGKNFKQLMPAYGVDNGVHPDHHAWWIHPENGNFMIDGNDGGMNITKDGGKTWRFIGNLPVAQFYHINVDNEFPYNVYGGMQDNGSWRGPAYVWRAQGIRNSYWQEISFGDGFDVIPDKDDSRYGWSMSQQGYVSRYDWQTGNNYGVRPTHPNADVKLRFNWNSAINIDPFNNSTIYFGSQFVHKSSDKGETWTVISPDLSTNNPEKLKQSESGGLTMDATGAENHCTVLVIEPSPVEKNMLWAGTDDGRVHYTTNGGDSWTEVTKNIKGLPTGSWIAQIKASNKNKGEALLIANDYRRFNYTPYAYRTKNYGKSWERIVDENDVKSYTLAIVEDLVEPNLMFLGTDDGLYISLNAGKKWTKWTEGFPTTSVKDLIIHPREHDLVIGTFGRAAWVLDDIRPLRAMAKDKSVLNATIKLFEPPTAYLAAYQQPTGSRFGADAMYQGENRKGDARFSYLFKKHESVTDKKEENEANEKEDEETVEIDSEKDKNKVKWDSLTLKLYDGDRLIRTLKTKAPKENGIQKWTWYMDEAGADRPSRKIRKRTRESSGVTVKPGTYRAVLEYGDQTSESKITVESDPRLEVSQQNIDEVYAASKQIEQLQQTTADATKQLVESKTIAENYKKELAKLDKEHYKEEIKASKTVIKSINGLLDKYLGKEDKRQGITRSPEVTPLLRLRIASGYINGSQNGLTSTETTLIKHAKNALEKLFAETNDFYKNDWSVYKAKMKVVKTNPFKDVKTFKLD</sequence>
<protein>
    <recommendedName>
        <fullName evidence="5">Sortilin N-terminal domain-containing protein</fullName>
    </recommendedName>
</protein>
<keyword evidence="4" id="KW-0732">Signal</keyword>
<dbReference type="InterPro" id="IPR052025">
    <property type="entry name" value="Xyloglucanase_GH74"/>
</dbReference>
<dbReference type="Pfam" id="PF15902">
    <property type="entry name" value="Sortilin-Vps10"/>
    <property type="match status" value="1"/>
</dbReference>
<feature type="compositionally biased region" description="Basic and acidic residues" evidence="3">
    <location>
        <begin position="794"/>
        <end position="803"/>
    </location>
</feature>
<dbReference type="CDD" id="cd15482">
    <property type="entry name" value="Sialidase_non-viral"/>
    <property type="match status" value="1"/>
</dbReference>
<dbReference type="InterPro" id="IPR031778">
    <property type="entry name" value="Sortilin_N"/>
</dbReference>
<evidence type="ECO:0000259" key="5">
    <source>
        <dbReference type="Pfam" id="PF15902"/>
    </source>
</evidence>
<comment type="caution">
    <text evidence="6">The sequence shown here is derived from an EMBL/GenBank/DDBJ whole genome shotgun (WGS) entry which is preliminary data.</text>
</comment>
<dbReference type="PANTHER" id="PTHR43739:SF5">
    <property type="entry name" value="EXO-ALPHA-SIALIDASE"/>
    <property type="match status" value="1"/>
</dbReference>
<feature type="chain" id="PRO_5026880205" description="Sortilin N-terminal domain-containing protein" evidence="4">
    <location>
        <begin position="19"/>
        <end position="1074"/>
    </location>
</feature>
<dbReference type="PANTHER" id="PTHR43739">
    <property type="entry name" value="XYLOGLUCANASE (EUROFUNG)"/>
    <property type="match status" value="1"/>
</dbReference>
<feature type="signal peptide" evidence="4">
    <location>
        <begin position="1"/>
        <end position="18"/>
    </location>
</feature>
<feature type="region of interest" description="Disordered" evidence="3">
    <location>
        <begin position="794"/>
        <end position="814"/>
    </location>
</feature>
<name>A0A6L6U7Q9_9FLAO</name>
<dbReference type="GO" id="GO:0010411">
    <property type="term" value="P:xyloglucan metabolic process"/>
    <property type="evidence" value="ECO:0007669"/>
    <property type="project" value="TreeGrafter"/>
</dbReference>
<keyword evidence="7" id="KW-1185">Reference proteome</keyword>
<accession>A0A6L6U7Q9</accession>
<evidence type="ECO:0000256" key="2">
    <source>
        <dbReference type="SAM" id="Coils"/>
    </source>
</evidence>